<dbReference type="Gene3D" id="3.90.70.10">
    <property type="entry name" value="Cysteine proteinases"/>
    <property type="match status" value="1"/>
</dbReference>
<dbReference type="SUPFAM" id="SSF54001">
    <property type="entry name" value="Cysteine proteinases"/>
    <property type="match status" value="1"/>
</dbReference>
<dbReference type="CDD" id="cd02248">
    <property type="entry name" value="Peptidase_C1A"/>
    <property type="match status" value="1"/>
</dbReference>
<comment type="similarity">
    <text evidence="1">Belongs to the peptidase C1 family.</text>
</comment>
<dbReference type="EMBL" id="CM022229">
    <property type="protein sequence ID" value="KAF7093200.1"/>
    <property type="molecule type" value="Genomic_DNA"/>
</dbReference>
<accession>A0A9R1LQG1</accession>
<sequence>MMALAKTIALLVCLLGTAGGTSGANCIPRPRSVTFTPRSAASIFTARTPPPMVDWRAHGAVTPVMDQGVLGNEIGSCWAISTAGAIEGLHKIRSGRLVRLSSQQIYDCSNKSMIESHLRAYDWVLRNGGVASEETYPYVDRVQDCKREKLHMISASITSFVWTIRTEQELLLAVSQQPVTVKMSVEPASFLNYTGGIFSGPCGQAGHSMLAVGYGALTDGRKYWILKSSYGVHWGDHGYFYVQRGPGHDAGLCGIANYAAHPV</sequence>
<dbReference type="InterPro" id="IPR038765">
    <property type="entry name" value="Papain-like_cys_pep_sf"/>
</dbReference>
<evidence type="ECO:0000313" key="5">
    <source>
        <dbReference type="EMBL" id="KAF7093200.1"/>
    </source>
</evidence>
<dbReference type="Proteomes" id="UP000815260">
    <property type="component" value="Chromosome 7A"/>
</dbReference>
<keyword evidence="2" id="KW-1015">Disulfide bond</keyword>
<dbReference type="OrthoDB" id="65740at2759"/>
<organism evidence="5">
    <name type="scientific">Triticum aestivum</name>
    <name type="common">Wheat</name>
    <dbReference type="NCBI Taxonomy" id="4565"/>
    <lineage>
        <taxon>Eukaryota</taxon>
        <taxon>Viridiplantae</taxon>
        <taxon>Streptophyta</taxon>
        <taxon>Embryophyta</taxon>
        <taxon>Tracheophyta</taxon>
        <taxon>Spermatophyta</taxon>
        <taxon>Magnoliopsida</taxon>
        <taxon>Liliopsida</taxon>
        <taxon>Poales</taxon>
        <taxon>Poaceae</taxon>
        <taxon>BOP clade</taxon>
        <taxon>Pooideae</taxon>
        <taxon>Triticodae</taxon>
        <taxon>Triticeae</taxon>
        <taxon>Triticinae</taxon>
        <taxon>Triticum</taxon>
    </lineage>
</organism>
<proteinExistence type="inferred from homology"/>
<protein>
    <recommendedName>
        <fullName evidence="4">Peptidase C1A papain C-terminal domain-containing protein</fullName>
    </recommendedName>
</protein>
<dbReference type="SMART" id="SM00645">
    <property type="entry name" value="Pept_C1"/>
    <property type="match status" value="1"/>
</dbReference>
<keyword evidence="3" id="KW-0732">Signal</keyword>
<dbReference type="Pfam" id="PF00112">
    <property type="entry name" value="Peptidase_C1"/>
    <property type="match status" value="1"/>
</dbReference>
<evidence type="ECO:0000259" key="4">
    <source>
        <dbReference type="SMART" id="SM00645"/>
    </source>
</evidence>
<reference evidence="5" key="1">
    <citation type="journal article" date="2017" name="Gigascience">
        <title>The first near-complete assembly of the hexaploid bread wheat genome, Triticum aestivum.</title>
        <authorList>
            <person name="Zimin A.V."/>
            <person name="Puiu D."/>
            <person name="Hall R."/>
            <person name="Kingan S."/>
            <person name="Clavijo B.J."/>
            <person name="Salzberg S.L."/>
        </authorList>
    </citation>
    <scope>NUCLEOTIDE SEQUENCE</scope>
    <source>
        <tissue evidence="5">Leaf</tissue>
    </source>
</reference>
<evidence type="ECO:0000256" key="1">
    <source>
        <dbReference type="ARBA" id="ARBA00008455"/>
    </source>
</evidence>
<dbReference type="InterPro" id="IPR039417">
    <property type="entry name" value="Peptidase_C1A_papain-like"/>
</dbReference>
<reference evidence="5" key="2">
    <citation type="submission" date="2020-03" db="EMBL/GenBank/DDBJ databases">
        <title>The second near-complete assembly of the hexaploid bread wheat (Triticum aestivum) genome.</title>
        <authorList>
            <person name="Zimin A.V."/>
            <person name="Puiu D."/>
            <person name="Shumante A."/>
            <person name="Alonge M."/>
            <person name="Salzberg S.L."/>
        </authorList>
    </citation>
    <scope>NUCLEOTIDE SEQUENCE</scope>
    <source>
        <tissue evidence="5">Leaf</tissue>
    </source>
</reference>
<dbReference type="InterPro" id="IPR000668">
    <property type="entry name" value="Peptidase_C1A_C"/>
</dbReference>
<dbReference type="GO" id="GO:0006508">
    <property type="term" value="P:proteolysis"/>
    <property type="evidence" value="ECO:0007669"/>
    <property type="project" value="InterPro"/>
</dbReference>
<dbReference type="PROSITE" id="PS00639">
    <property type="entry name" value="THIOL_PROTEASE_HIS"/>
    <property type="match status" value="1"/>
</dbReference>
<dbReference type="PRINTS" id="PR00705">
    <property type="entry name" value="PAPAIN"/>
</dbReference>
<feature type="domain" description="Peptidase C1A papain C-terminal" evidence="4">
    <location>
        <begin position="49"/>
        <end position="263"/>
    </location>
</feature>
<dbReference type="InterPro" id="IPR025660">
    <property type="entry name" value="Pept_his_AS"/>
</dbReference>
<comment type="caution">
    <text evidence="5">The sequence shown here is derived from an EMBL/GenBank/DDBJ whole genome shotgun (WGS) entry which is preliminary data.</text>
</comment>
<dbReference type="GO" id="GO:0008234">
    <property type="term" value="F:cysteine-type peptidase activity"/>
    <property type="evidence" value="ECO:0007669"/>
    <property type="project" value="InterPro"/>
</dbReference>
<gene>
    <name evidence="5" type="ORF">CFC21_095624</name>
</gene>
<evidence type="ECO:0000256" key="2">
    <source>
        <dbReference type="ARBA" id="ARBA00023157"/>
    </source>
</evidence>
<name>A0A9R1LQG1_WHEAT</name>
<dbReference type="AlphaFoldDB" id="A0A9R1LQG1"/>
<dbReference type="InterPro" id="IPR013128">
    <property type="entry name" value="Peptidase_C1A"/>
</dbReference>
<feature type="signal peptide" evidence="3">
    <location>
        <begin position="1"/>
        <end position="23"/>
    </location>
</feature>
<evidence type="ECO:0000256" key="3">
    <source>
        <dbReference type="SAM" id="SignalP"/>
    </source>
</evidence>
<dbReference type="PANTHER" id="PTHR12411">
    <property type="entry name" value="CYSTEINE PROTEASE FAMILY C1-RELATED"/>
    <property type="match status" value="1"/>
</dbReference>
<feature type="chain" id="PRO_5040188131" description="Peptidase C1A papain C-terminal domain-containing protein" evidence="3">
    <location>
        <begin position="24"/>
        <end position="263"/>
    </location>
</feature>